<dbReference type="PANTHER" id="PTHR44757:SF2">
    <property type="entry name" value="BIOFILM ARCHITECTURE MAINTENANCE PROTEIN MBAA"/>
    <property type="match status" value="1"/>
</dbReference>
<dbReference type="InterPro" id="IPR001633">
    <property type="entry name" value="EAL_dom"/>
</dbReference>
<dbReference type="SUPFAM" id="SSF55785">
    <property type="entry name" value="PYP-like sensor domain (PAS domain)"/>
    <property type="match status" value="1"/>
</dbReference>
<dbReference type="InterPro" id="IPR000160">
    <property type="entry name" value="GGDEF_dom"/>
</dbReference>
<dbReference type="CDD" id="cd01948">
    <property type="entry name" value="EAL"/>
    <property type="match status" value="1"/>
</dbReference>
<feature type="domain" description="MHYT" evidence="4">
    <location>
        <begin position="12"/>
        <end position="198"/>
    </location>
</feature>
<dbReference type="SUPFAM" id="SSF141868">
    <property type="entry name" value="EAL domain-like"/>
    <property type="match status" value="1"/>
</dbReference>
<evidence type="ECO:0000313" key="6">
    <source>
        <dbReference type="Proteomes" id="UP001244297"/>
    </source>
</evidence>
<feature type="transmembrane region" description="Helical" evidence="1">
    <location>
        <begin position="47"/>
        <end position="68"/>
    </location>
</feature>
<feature type="transmembrane region" description="Helical" evidence="1">
    <location>
        <begin position="12"/>
        <end position="35"/>
    </location>
</feature>
<feature type="domain" description="GGDEF" evidence="3">
    <location>
        <begin position="392"/>
        <end position="525"/>
    </location>
</feature>
<dbReference type="Gene3D" id="3.20.20.450">
    <property type="entry name" value="EAL domain"/>
    <property type="match status" value="1"/>
</dbReference>
<organism evidence="5 6">
    <name type="scientific">Methylobacterium longum</name>
    <dbReference type="NCBI Taxonomy" id="767694"/>
    <lineage>
        <taxon>Bacteria</taxon>
        <taxon>Pseudomonadati</taxon>
        <taxon>Pseudomonadota</taxon>
        <taxon>Alphaproteobacteria</taxon>
        <taxon>Hyphomicrobiales</taxon>
        <taxon>Methylobacteriaceae</taxon>
        <taxon>Methylobacterium</taxon>
    </lineage>
</organism>
<dbReference type="RefSeq" id="WP_238290216.1">
    <property type="nucleotide sequence ID" value="NZ_BPQS01000021.1"/>
</dbReference>
<feature type="domain" description="EAL" evidence="2">
    <location>
        <begin position="534"/>
        <end position="784"/>
    </location>
</feature>
<proteinExistence type="predicted"/>
<dbReference type="Proteomes" id="UP001244297">
    <property type="component" value="Unassembled WGS sequence"/>
</dbReference>
<dbReference type="Pfam" id="PF13188">
    <property type="entry name" value="PAS_8"/>
    <property type="match status" value="1"/>
</dbReference>
<accession>A0ABT8AVT1</accession>
<evidence type="ECO:0000259" key="4">
    <source>
        <dbReference type="PROSITE" id="PS50924"/>
    </source>
</evidence>
<dbReference type="SMART" id="SM00267">
    <property type="entry name" value="GGDEF"/>
    <property type="match status" value="1"/>
</dbReference>
<dbReference type="InterPro" id="IPR052155">
    <property type="entry name" value="Biofilm_reg_signaling"/>
</dbReference>
<dbReference type="PROSITE" id="PS50887">
    <property type="entry name" value="GGDEF"/>
    <property type="match status" value="1"/>
</dbReference>
<dbReference type="SMART" id="SM00052">
    <property type="entry name" value="EAL"/>
    <property type="match status" value="1"/>
</dbReference>
<feature type="transmembrane region" description="Helical" evidence="1">
    <location>
        <begin position="109"/>
        <end position="128"/>
    </location>
</feature>
<keyword evidence="1" id="KW-0812">Transmembrane</keyword>
<name>A0ABT8AVT1_9HYPH</name>
<dbReference type="Gene3D" id="3.30.450.20">
    <property type="entry name" value="PAS domain"/>
    <property type="match status" value="1"/>
</dbReference>
<dbReference type="InterPro" id="IPR029787">
    <property type="entry name" value="Nucleotide_cyclase"/>
</dbReference>
<gene>
    <name evidence="5" type="ORF">QWZ18_26160</name>
</gene>
<dbReference type="Gene3D" id="3.30.70.270">
    <property type="match status" value="1"/>
</dbReference>
<dbReference type="NCBIfam" id="TIGR00254">
    <property type="entry name" value="GGDEF"/>
    <property type="match status" value="1"/>
</dbReference>
<dbReference type="Pfam" id="PF00990">
    <property type="entry name" value="GGDEF"/>
    <property type="match status" value="1"/>
</dbReference>
<dbReference type="InterPro" id="IPR000014">
    <property type="entry name" value="PAS"/>
</dbReference>
<dbReference type="CDD" id="cd01949">
    <property type="entry name" value="GGDEF"/>
    <property type="match status" value="1"/>
</dbReference>
<feature type="transmembrane region" description="Helical" evidence="1">
    <location>
        <begin position="80"/>
        <end position="102"/>
    </location>
</feature>
<dbReference type="InterPro" id="IPR043128">
    <property type="entry name" value="Rev_trsase/Diguanyl_cyclase"/>
</dbReference>
<feature type="transmembrane region" description="Helical" evidence="1">
    <location>
        <begin position="175"/>
        <end position="194"/>
    </location>
</feature>
<dbReference type="SUPFAM" id="SSF55073">
    <property type="entry name" value="Nucleotide cyclase"/>
    <property type="match status" value="1"/>
</dbReference>
<reference evidence="6" key="1">
    <citation type="journal article" date="2019" name="Int. J. Syst. Evol. Microbiol.">
        <title>The Global Catalogue of Microorganisms (GCM) 10K type strain sequencing project: providing services to taxonomists for standard genome sequencing and annotation.</title>
        <authorList>
            <consortium name="The Broad Institute Genomics Platform"/>
            <consortium name="The Broad Institute Genome Sequencing Center for Infectious Disease"/>
            <person name="Wu L."/>
            <person name="Ma J."/>
        </authorList>
    </citation>
    <scope>NUCLEOTIDE SEQUENCE [LARGE SCALE GENOMIC DNA]</scope>
    <source>
        <strain evidence="6">CECT 7806</strain>
    </source>
</reference>
<dbReference type="EMBL" id="JAUFPT010000093">
    <property type="protein sequence ID" value="MDN3574074.1"/>
    <property type="molecule type" value="Genomic_DNA"/>
</dbReference>
<sequence>MLTVIGCFVGDHNVWLVALAGLVCALASATAMELLTHAVRAGGRSRFTWLAVAAAAGGSGIWATHFLAMLAFEPGLPSGYGLGLTLLSYADAVAITGLGFALATTGGRVRAAIGGAVAGGGIAAMHYTGMAAYQVPGHLLWNPALVVVSVGLGAALGAAALVVGLSSDGVRGRCLGAALLILAICGHHFTGMGAVTLLPDPAVTIPESAIRTDWLAAAVAVASCLILLMAGAALLIDLRERRRAAFERERLLSLANAAVEGLVVCRAGQIVSANEAFARLAGAEAASLAGTGLAAYLPGLVAGSGTPDQPLEAELVQVGGTTIPVEVIMRPVAEYGRQPHHAVAVRDLRARRRAESEIHYLAHHDALTGLANRTSFHARLERAMRAADGQGTRLAVLCLDLDRFKEVNDLFGHAAGDAMLRDLALRVGGLLDGNQLMARLGGDEFAILTPQGPGSADGTAERLAERILTTLAAVPAASGPVIATSIGIAVYPDDAPDQRALLSYADAALYRAKNEGRGTCRRYDASMGAQIRDRRMLEHDLRHAVARSELHLVYQPQTQIGTGAVTGFEALLRWVHPERGTISPAVFVPIAEETGAILEIGAWVLREACRTAAGWTQPLAIAVNVSAVQLHNPHFVQFVHGTLFETGLKADRLEIEITETALIRDPGRALLTLRQLKALGVQIAMDDFGTGYSSLSNLRSFPFDRIKIDGSFIKAVHTNPQGAAIVRSVLGLGRGLGLSVVAEGVETADELSFLAQENCTSAQGYLLGRPAPIERFTAHTHGAQVQGAQVQGAQLQGAQPGRTAAVA</sequence>
<keyword evidence="1" id="KW-0472">Membrane</keyword>
<feature type="transmembrane region" description="Helical" evidence="1">
    <location>
        <begin position="140"/>
        <end position="163"/>
    </location>
</feature>
<dbReference type="Pfam" id="PF03707">
    <property type="entry name" value="MHYT"/>
    <property type="match status" value="2"/>
</dbReference>
<evidence type="ECO:0000259" key="3">
    <source>
        <dbReference type="PROSITE" id="PS50887"/>
    </source>
</evidence>
<dbReference type="PANTHER" id="PTHR44757">
    <property type="entry name" value="DIGUANYLATE CYCLASE DGCP"/>
    <property type="match status" value="1"/>
</dbReference>
<protein>
    <submittedName>
        <fullName evidence="5">EAL domain-containing protein</fullName>
    </submittedName>
</protein>
<dbReference type="InterPro" id="IPR035919">
    <property type="entry name" value="EAL_sf"/>
</dbReference>
<comment type="caution">
    <text evidence="5">The sequence shown here is derived from an EMBL/GenBank/DDBJ whole genome shotgun (WGS) entry which is preliminary data.</text>
</comment>
<dbReference type="PROSITE" id="PS50883">
    <property type="entry name" value="EAL"/>
    <property type="match status" value="1"/>
</dbReference>
<keyword evidence="1" id="KW-1133">Transmembrane helix</keyword>
<dbReference type="InterPro" id="IPR005330">
    <property type="entry name" value="MHYT_dom"/>
</dbReference>
<dbReference type="Pfam" id="PF00563">
    <property type="entry name" value="EAL"/>
    <property type="match status" value="1"/>
</dbReference>
<feature type="transmembrane region" description="Helical" evidence="1">
    <location>
        <begin position="214"/>
        <end position="236"/>
    </location>
</feature>
<evidence type="ECO:0000259" key="2">
    <source>
        <dbReference type="PROSITE" id="PS50883"/>
    </source>
</evidence>
<evidence type="ECO:0000313" key="5">
    <source>
        <dbReference type="EMBL" id="MDN3574074.1"/>
    </source>
</evidence>
<keyword evidence="6" id="KW-1185">Reference proteome</keyword>
<evidence type="ECO:0000256" key="1">
    <source>
        <dbReference type="PROSITE-ProRule" id="PRU00244"/>
    </source>
</evidence>
<dbReference type="InterPro" id="IPR035965">
    <property type="entry name" value="PAS-like_dom_sf"/>
</dbReference>
<dbReference type="PROSITE" id="PS50924">
    <property type="entry name" value="MHYT"/>
    <property type="match status" value="1"/>
</dbReference>